<dbReference type="InterPro" id="IPR000432">
    <property type="entry name" value="DNA_mismatch_repair_MutS_C"/>
</dbReference>
<evidence type="ECO:0000256" key="1">
    <source>
        <dbReference type="ARBA" id="ARBA00006271"/>
    </source>
</evidence>
<name>A0A853HYA8_9GAMM</name>
<dbReference type="InterPro" id="IPR036187">
    <property type="entry name" value="DNA_mismatch_repair_MutS_sf"/>
</dbReference>
<dbReference type="GO" id="GO:0003684">
    <property type="term" value="F:damaged DNA binding"/>
    <property type="evidence" value="ECO:0007669"/>
    <property type="project" value="UniProtKB-UniRule"/>
</dbReference>
<dbReference type="SUPFAM" id="SSF53150">
    <property type="entry name" value="DNA repair protein MutS, domain II"/>
    <property type="match status" value="1"/>
</dbReference>
<dbReference type="Pfam" id="PF05192">
    <property type="entry name" value="MutS_III"/>
    <property type="match status" value="1"/>
</dbReference>
<evidence type="ECO:0000313" key="14">
    <source>
        <dbReference type="Proteomes" id="UP000569732"/>
    </source>
</evidence>
<dbReference type="InterPro" id="IPR007695">
    <property type="entry name" value="DNA_mismatch_repair_MutS-lik_N"/>
</dbReference>
<dbReference type="Gene3D" id="3.30.420.110">
    <property type="entry name" value="MutS, connector domain"/>
    <property type="match status" value="1"/>
</dbReference>
<dbReference type="NCBIfam" id="TIGR01070">
    <property type="entry name" value="mutS1"/>
    <property type="match status" value="1"/>
</dbReference>
<dbReference type="AlphaFoldDB" id="A0A853HYA8"/>
<evidence type="ECO:0000256" key="4">
    <source>
        <dbReference type="ARBA" id="ARBA00022763"/>
    </source>
</evidence>
<dbReference type="InterPro" id="IPR007696">
    <property type="entry name" value="DNA_mismatch_repair_MutS_core"/>
</dbReference>
<dbReference type="EMBL" id="JACCKB010000004">
    <property type="protein sequence ID" value="NYZ65349.1"/>
    <property type="molecule type" value="Genomic_DNA"/>
</dbReference>
<dbReference type="Gene3D" id="3.40.1170.10">
    <property type="entry name" value="DNA repair protein MutS, domain I"/>
    <property type="match status" value="1"/>
</dbReference>
<feature type="domain" description="DNA mismatch repair proteins mutS family" evidence="12">
    <location>
        <begin position="691"/>
        <end position="707"/>
    </location>
</feature>
<dbReference type="InterPro" id="IPR045076">
    <property type="entry name" value="MutS"/>
</dbReference>
<evidence type="ECO:0000256" key="5">
    <source>
        <dbReference type="ARBA" id="ARBA00022840"/>
    </source>
</evidence>
<comment type="function">
    <text evidence="8 9">This protein is involved in the repair of mismatches in DNA. It is possible that it carries out the mismatch recognition step. This protein has a weak ATPase activity.</text>
</comment>
<dbReference type="HAMAP" id="MF_00096">
    <property type="entry name" value="MutS"/>
    <property type="match status" value="1"/>
</dbReference>
<evidence type="ECO:0000256" key="11">
    <source>
        <dbReference type="SAM" id="MobiDB-lite"/>
    </source>
</evidence>
<dbReference type="SUPFAM" id="SSF52540">
    <property type="entry name" value="P-loop containing nucleoside triphosphate hydrolases"/>
    <property type="match status" value="1"/>
</dbReference>
<dbReference type="InterPro" id="IPR007861">
    <property type="entry name" value="DNA_mismatch_repair_MutS_clamp"/>
</dbReference>
<dbReference type="PANTHER" id="PTHR11361">
    <property type="entry name" value="DNA MISMATCH REPAIR PROTEIN MUTS FAMILY MEMBER"/>
    <property type="match status" value="1"/>
</dbReference>
<evidence type="ECO:0000256" key="10">
    <source>
        <dbReference type="RuleBase" id="RU003756"/>
    </source>
</evidence>
<dbReference type="Gene3D" id="6.10.140.430">
    <property type="match status" value="1"/>
</dbReference>
<dbReference type="PIRSF" id="PIRSF037677">
    <property type="entry name" value="DNA_mis_repair_Msh6"/>
    <property type="match status" value="1"/>
</dbReference>
<dbReference type="Gene3D" id="1.10.1420.10">
    <property type="match status" value="2"/>
</dbReference>
<dbReference type="SMART" id="SM00533">
    <property type="entry name" value="MUTSd"/>
    <property type="match status" value="1"/>
</dbReference>
<dbReference type="FunFam" id="3.40.1170.10:FF:000001">
    <property type="entry name" value="DNA mismatch repair protein MutS"/>
    <property type="match status" value="1"/>
</dbReference>
<dbReference type="NCBIfam" id="NF003810">
    <property type="entry name" value="PRK05399.1"/>
    <property type="match status" value="1"/>
</dbReference>
<dbReference type="GO" id="GO:0140664">
    <property type="term" value="F:ATP-dependent DNA damage sensor activity"/>
    <property type="evidence" value="ECO:0007669"/>
    <property type="project" value="InterPro"/>
</dbReference>
<dbReference type="Gene3D" id="3.40.50.300">
    <property type="entry name" value="P-loop containing nucleotide triphosphate hydrolases"/>
    <property type="match status" value="1"/>
</dbReference>
<comment type="similarity">
    <text evidence="1 9 10">Belongs to the DNA mismatch repair MutS family.</text>
</comment>
<proteinExistence type="inferred from homology"/>
<keyword evidence="7 9" id="KW-0234">DNA repair</keyword>
<evidence type="ECO:0000259" key="12">
    <source>
        <dbReference type="PROSITE" id="PS00486"/>
    </source>
</evidence>
<dbReference type="CDD" id="cd03284">
    <property type="entry name" value="ABC_MutS1"/>
    <property type="match status" value="1"/>
</dbReference>
<feature type="compositionally biased region" description="Low complexity" evidence="11">
    <location>
        <begin position="821"/>
        <end position="831"/>
    </location>
</feature>
<organism evidence="13 14">
    <name type="scientific">Spartinivicinus marinus</name>
    <dbReference type="NCBI Taxonomy" id="2994442"/>
    <lineage>
        <taxon>Bacteria</taxon>
        <taxon>Pseudomonadati</taxon>
        <taxon>Pseudomonadota</taxon>
        <taxon>Gammaproteobacteria</taxon>
        <taxon>Oceanospirillales</taxon>
        <taxon>Zooshikellaceae</taxon>
        <taxon>Spartinivicinus</taxon>
    </lineage>
</organism>
<dbReference type="Pfam" id="PF00488">
    <property type="entry name" value="MutS_V"/>
    <property type="match status" value="1"/>
</dbReference>
<dbReference type="Pfam" id="PF05190">
    <property type="entry name" value="MutS_IV"/>
    <property type="match status" value="1"/>
</dbReference>
<dbReference type="FunFam" id="3.40.50.300:FF:000283">
    <property type="entry name" value="DNA mismatch repair protein MutS"/>
    <property type="match status" value="1"/>
</dbReference>
<evidence type="ECO:0000256" key="9">
    <source>
        <dbReference type="HAMAP-Rule" id="MF_00096"/>
    </source>
</evidence>
<keyword evidence="5 9" id="KW-0067">ATP-binding</keyword>
<dbReference type="Pfam" id="PF05188">
    <property type="entry name" value="MutS_II"/>
    <property type="match status" value="1"/>
</dbReference>
<comment type="caution">
    <text evidence="13">The sequence shown here is derived from an EMBL/GenBank/DDBJ whole genome shotgun (WGS) entry which is preliminary data.</text>
</comment>
<dbReference type="SUPFAM" id="SSF55271">
    <property type="entry name" value="DNA repair protein MutS, domain I"/>
    <property type="match status" value="1"/>
</dbReference>
<dbReference type="SUPFAM" id="SSF48334">
    <property type="entry name" value="DNA repair protein MutS, domain III"/>
    <property type="match status" value="1"/>
</dbReference>
<keyword evidence="3 9" id="KW-0547">Nucleotide-binding</keyword>
<dbReference type="GO" id="GO:0005524">
    <property type="term" value="F:ATP binding"/>
    <property type="evidence" value="ECO:0007669"/>
    <property type="project" value="UniProtKB-UniRule"/>
</dbReference>
<dbReference type="Pfam" id="PF01624">
    <property type="entry name" value="MutS_I"/>
    <property type="match status" value="1"/>
</dbReference>
<feature type="binding site" evidence="9">
    <location>
        <begin position="617"/>
        <end position="624"/>
    </location>
    <ligand>
        <name>ATP</name>
        <dbReference type="ChEBI" id="CHEBI:30616"/>
    </ligand>
</feature>
<dbReference type="InterPro" id="IPR016151">
    <property type="entry name" value="DNA_mismatch_repair_MutS_N"/>
</dbReference>
<dbReference type="GO" id="GO:0005829">
    <property type="term" value="C:cytosol"/>
    <property type="evidence" value="ECO:0007669"/>
    <property type="project" value="TreeGrafter"/>
</dbReference>
<keyword evidence="6 9" id="KW-0238">DNA-binding</keyword>
<feature type="compositionally biased region" description="Low complexity" evidence="11">
    <location>
        <begin position="800"/>
        <end position="811"/>
    </location>
</feature>
<evidence type="ECO:0000256" key="3">
    <source>
        <dbReference type="ARBA" id="ARBA00022741"/>
    </source>
</evidence>
<dbReference type="InterPro" id="IPR017261">
    <property type="entry name" value="DNA_mismatch_repair_MutS/MSH"/>
</dbReference>
<dbReference type="SMART" id="SM00534">
    <property type="entry name" value="MUTSac"/>
    <property type="match status" value="1"/>
</dbReference>
<dbReference type="PROSITE" id="PS00486">
    <property type="entry name" value="DNA_MISMATCH_REPAIR_2"/>
    <property type="match status" value="1"/>
</dbReference>
<gene>
    <name evidence="9 13" type="primary">mutS</name>
    <name evidence="13" type="ORF">H0A36_04955</name>
</gene>
<evidence type="ECO:0000256" key="6">
    <source>
        <dbReference type="ARBA" id="ARBA00023125"/>
    </source>
</evidence>
<accession>A0A853HYA8</accession>
<dbReference type="RefSeq" id="WP_180567379.1">
    <property type="nucleotide sequence ID" value="NZ_JACCKB010000004.1"/>
</dbReference>
<dbReference type="Proteomes" id="UP000569732">
    <property type="component" value="Unassembled WGS sequence"/>
</dbReference>
<feature type="region of interest" description="Disordered" evidence="11">
    <location>
        <begin position="800"/>
        <end position="831"/>
    </location>
</feature>
<dbReference type="FunFam" id="1.10.1420.10:FF:000002">
    <property type="entry name" value="DNA mismatch repair protein MutS"/>
    <property type="match status" value="1"/>
</dbReference>
<dbReference type="InterPro" id="IPR007860">
    <property type="entry name" value="DNA_mmatch_repair_MutS_con_dom"/>
</dbReference>
<reference evidence="13 14" key="1">
    <citation type="submission" date="2020-07" db="EMBL/GenBank/DDBJ databases">
        <title>Endozoicomonas sp. nov., isolated from sediment.</title>
        <authorList>
            <person name="Gu T."/>
        </authorList>
    </citation>
    <scope>NUCLEOTIDE SEQUENCE [LARGE SCALE GENOMIC DNA]</scope>
    <source>
        <strain evidence="13 14">SM1973</strain>
    </source>
</reference>
<dbReference type="GO" id="GO:0030983">
    <property type="term" value="F:mismatched DNA binding"/>
    <property type="evidence" value="ECO:0007669"/>
    <property type="project" value="InterPro"/>
</dbReference>
<dbReference type="GO" id="GO:0006298">
    <property type="term" value="P:mismatch repair"/>
    <property type="evidence" value="ECO:0007669"/>
    <property type="project" value="UniProtKB-UniRule"/>
</dbReference>
<evidence type="ECO:0000313" key="13">
    <source>
        <dbReference type="EMBL" id="NYZ65349.1"/>
    </source>
</evidence>
<protein>
    <recommendedName>
        <fullName evidence="2 9">DNA mismatch repair protein MutS</fullName>
    </recommendedName>
</protein>
<dbReference type="PANTHER" id="PTHR11361:SF34">
    <property type="entry name" value="DNA MISMATCH REPAIR PROTEIN MSH1, MITOCHONDRIAL"/>
    <property type="match status" value="1"/>
</dbReference>
<dbReference type="InterPro" id="IPR005748">
    <property type="entry name" value="DNA_mismatch_repair_MutS"/>
</dbReference>
<evidence type="ECO:0000256" key="7">
    <source>
        <dbReference type="ARBA" id="ARBA00023204"/>
    </source>
</evidence>
<sequence length="872" mass="96695">MAKVTTQTSKHTPMMQQYLRIKQQHRNELVFYRMGDFYELFYDDAKKASQLLDITLTARGNSGGEPIPMAGIPFHSADNYLAKLVKLGESVAICEQIGDPATSKGPVERKVVRIITPGTVSDENLLEERKDNLLAAFHQNNDHYGIATLDISSGRFQVAEVSGEEAFFAELERLNPAEILVSEESPLLEKLKHRSGVRRRPVWDFDFETAMKMLTQQFQTNDLAGFGCNQLTIAIDAAGCLLQYAKETQRTALPHIRGLSIERHEDSVVLDAASRRNLELVTNLSGGKENTLAAVFDKTATAMGSRLLCRWINRPLRNQVELKQRQQALSALLADYSYEPLHQSLKQIGDIERVLARVALRSAKPRDFAKLRDALLQLPELQTQLANIQSPLIQQLGQIISEYPALTELLQRAIVDNPPVVIRDGGVIAEGYDAELDDLRNISENASEFLLKLEAQERETTGLSTLKVGYNRVHGYFIEISRQQAEQAPTHYIRRQTLKNAERFITPELKEFEDKALSSKSRALAREKALYEGLLEMLLEHLAPLQDTAAAIAKLDVLQNLAERADSLNLSKPTLSAKPGINIIEGRHPVVEQVLAEPFVANNLQLDSQRRMLIITGPNMGGKSTYMRQAALITLLAHIGSFVPATKATIGIVDRIFTRIGSSDDLAGGRSTFMVEMTETANILHNATEHSLVLMDEVGRGTSTFDGLSLAWACAEYLATQVNAFTLFATHYFELTALPEHVTNVANVHLNATEHEDRIVFLHAVHDGPASQSYGLQVAQLAGVPHPVITQAKQKLAQLESTSSQTTSEAAVENTPPPQQKPAKTPKPAAPLQSDLFSMATHPVVEQLQQANIDDLTPRQALELLYQLKHQI</sequence>
<dbReference type="InterPro" id="IPR027417">
    <property type="entry name" value="P-loop_NTPase"/>
</dbReference>
<dbReference type="InterPro" id="IPR036678">
    <property type="entry name" value="MutS_con_dom_sf"/>
</dbReference>
<keyword evidence="14" id="KW-1185">Reference proteome</keyword>
<evidence type="ECO:0000256" key="2">
    <source>
        <dbReference type="ARBA" id="ARBA00021982"/>
    </source>
</evidence>
<keyword evidence="4 9" id="KW-0227">DNA damage</keyword>
<evidence type="ECO:0000256" key="8">
    <source>
        <dbReference type="ARBA" id="ARBA00024647"/>
    </source>
</evidence>